<dbReference type="PANTHER" id="PTHR47424">
    <property type="entry name" value="REGULATORY PROTEIN GAL4"/>
    <property type="match status" value="1"/>
</dbReference>
<dbReference type="OrthoDB" id="4064873at2759"/>
<comment type="caution">
    <text evidence="8">The sequence shown here is derived from an EMBL/GenBank/DDBJ whole genome shotgun (WGS) entry which is preliminary data.</text>
</comment>
<feature type="compositionally biased region" description="Polar residues" evidence="6">
    <location>
        <begin position="672"/>
        <end position="704"/>
    </location>
</feature>
<keyword evidence="4" id="KW-0804">Transcription</keyword>
<dbReference type="GeneID" id="70219529"/>
<keyword evidence="2" id="KW-0805">Transcription regulation</keyword>
<gene>
    <name evidence="8" type="ORF">BKA55DRAFT_534240</name>
</gene>
<evidence type="ECO:0000259" key="7">
    <source>
        <dbReference type="PROSITE" id="PS50048"/>
    </source>
</evidence>
<dbReference type="EMBL" id="JAGMUX010000002">
    <property type="protein sequence ID" value="KAH7267463.1"/>
    <property type="molecule type" value="Genomic_DNA"/>
</dbReference>
<dbReference type="AlphaFoldDB" id="A0A9P9KS02"/>
<evidence type="ECO:0000256" key="1">
    <source>
        <dbReference type="ARBA" id="ARBA00022723"/>
    </source>
</evidence>
<evidence type="ECO:0000313" key="9">
    <source>
        <dbReference type="Proteomes" id="UP000720189"/>
    </source>
</evidence>
<protein>
    <recommendedName>
        <fullName evidence="7">Zn(2)-C6 fungal-type domain-containing protein</fullName>
    </recommendedName>
</protein>
<feature type="compositionally biased region" description="Low complexity" evidence="6">
    <location>
        <begin position="51"/>
        <end position="66"/>
    </location>
</feature>
<sequence length="710" mass="80807">MTRLRVPADKRRRVAQACNTCRKRKQRCDGLRPCKFCRKREADCEYRSRTDSVSSSESPRSLSRQSPYRERFNPPELSGVPDSNHDASNQESLERSVTPDFDFRFRIVSVSGSEEIKIPAHTCMLLDCQNRLSFVGRSTAHSFMHHIRNTIEKRDGPSEFTADSNWSGLPERLPVTPRMQTFLPSSTTASLIEFYFNHVRSFIDIVNPEAVSLTSYRFQNNPNEIQGPDRCIFCLVLAVALALDPGDSAHSPNPEFKHQLFAIAEGLVHPTRTFERSQYHDDVLWPLQALALMSFFMLSVSMRNTAYEYCGKFHNIYVQTIEANKGSGRAVRVAYALGIHRGHESEINQFPANEELRVLRRNVWRSLFVLDRFLAASLGRPFAISDNEYSESSLRPPNRPSSPNKVPKRDMLDPAIDACLMIGHVVNNIYSCDKVAIEVPNQMLRYLEAHPSFQNDGFFTTSNLIPTVSQIHMHLLGFYANILLCRPFFLLSFMGTKTSDGIETQINRLSERCVSQSFQAVEKVKGGFRANLLRHFDPLALYLLFEAVLVLLSSTYADIYAREEHLSLVKDAMFIFKTWYASSPYAEQFASKLDLFRHEVERQEQAKAIKQASRRQAHRVKREPMTTCEPSQYRSPFHPMPPGSLVSPCDSRRGSGTATHTMVKQEADGYSDSLTSRPLFSPTEFSMAQSQAFAKYSQSSQFSDHSIDTD</sequence>
<dbReference type="Proteomes" id="UP000720189">
    <property type="component" value="Unassembled WGS sequence"/>
</dbReference>
<proteinExistence type="predicted"/>
<feature type="region of interest" description="Disordered" evidence="6">
    <location>
        <begin position="609"/>
        <end position="710"/>
    </location>
</feature>
<name>A0A9P9KS02_FUSRE</name>
<dbReference type="GO" id="GO:0008270">
    <property type="term" value="F:zinc ion binding"/>
    <property type="evidence" value="ECO:0007669"/>
    <property type="project" value="InterPro"/>
</dbReference>
<accession>A0A9P9KS02</accession>
<dbReference type="Gene3D" id="4.10.240.10">
    <property type="entry name" value="Zn(2)-C6 fungal-type DNA-binding domain"/>
    <property type="match status" value="1"/>
</dbReference>
<evidence type="ECO:0000256" key="2">
    <source>
        <dbReference type="ARBA" id="ARBA00023015"/>
    </source>
</evidence>
<dbReference type="GO" id="GO:0005634">
    <property type="term" value="C:nucleus"/>
    <property type="evidence" value="ECO:0007669"/>
    <property type="project" value="TreeGrafter"/>
</dbReference>
<dbReference type="GO" id="GO:0000435">
    <property type="term" value="P:positive regulation of transcription from RNA polymerase II promoter by galactose"/>
    <property type="evidence" value="ECO:0007669"/>
    <property type="project" value="TreeGrafter"/>
</dbReference>
<feature type="compositionally biased region" description="Basic residues" evidence="6">
    <location>
        <begin position="612"/>
        <end position="621"/>
    </location>
</feature>
<dbReference type="PROSITE" id="PS00463">
    <property type="entry name" value="ZN2_CY6_FUNGAL_1"/>
    <property type="match status" value="1"/>
</dbReference>
<dbReference type="Pfam" id="PF00172">
    <property type="entry name" value="Zn_clus"/>
    <property type="match status" value="1"/>
</dbReference>
<dbReference type="PANTHER" id="PTHR47424:SF3">
    <property type="entry name" value="REGULATORY PROTEIN GAL4"/>
    <property type="match status" value="1"/>
</dbReference>
<keyword evidence="5" id="KW-0539">Nucleus</keyword>
<dbReference type="InterPro" id="IPR007219">
    <property type="entry name" value="XnlR_reg_dom"/>
</dbReference>
<evidence type="ECO:0000313" key="8">
    <source>
        <dbReference type="EMBL" id="KAH7267463.1"/>
    </source>
</evidence>
<dbReference type="SMART" id="SM00906">
    <property type="entry name" value="Fungal_trans"/>
    <property type="match status" value="1"/>
</dbReference>
<organism evidence="8 9">
    <name type="scientific">Fusarium redolens</name>
    <dbReference type="NCBI Taxonomy" id="48865"/>
    <lineage>
        <taxon>Eukaryota</taxon>
        <taxon>Fungi</taxon>
        <taxon>Dikarya</taxon>
        <taxon>Ascomycota</taxon>
        <taxon>Pezizomycotina</taxon>
        <taxon>Sordariomycetes</taxon>
        <taxon>Hypocreomycetidae</taxon>
        <taxon>Hypocreales</taxon>
        <taxon>Nectriaceae</taxon>
        <taxon>Fusarium</taxon>
        <taxon>Fusarium redolens species complex</taxon>
    </lineage>
</organism>
<evidence type="ECO:0000256" key="6">
    <source>
        <dbReference type="SAM" id="MobiDB-lite"/>
    </source>
</evidence>
<feature type="region of interest" description="Disordered" evidence="6">
    <location>
        <begin position="48"/>
        <end position="94"/>
    </location>
</feature>
<dbReference type="InterPro" id="IPR036864">
    <property type="entry name" value="Zn2-C6_fun-type_DNA-bd_sf"/>
</dbReference>
<dbReference type="GO" id="GO:0006351">
    <property type="term" value="P:DNA-templated transcription"/>
    <property type="evidence" value="ECO:0007669"/>
    <property type="project" value="InterPro"/>
</dbReference>
<dbReference type="Pfam" id="PF04082">
    <property type="entry name" value="Fungal_trans"/>
    <property type="match status" value="1"/>
</dbReference>
<evidence type="ECO:0000256" key="4">
    <source>
        <dbReference type="ARBA" id="ARBA00023163"/>
    </source>
</evidence>
<dbReference type="SUPFAM" id="SSF57701">
    <property type="entry name" value="Zn2/Cys6 DNA-binding domain"/>
    <property type="match status" value="1"/>
</dbReference>
<dbReference type="SMART" id="SM00066">
    <property type="entry name" value="GAL4"/>
    <property type="match status" value="1"/>
</dbReference>
<dbReference type="GO" id="GO:0000981">
    <property type="term" value="F:DNA-binding transcription factor activity, RNA polymerase II-specific"/>
    <property type="evidence" value="ECO:0007669"/>
    <property type="project" value="InterPro"/>
</dbReference>
<reference evidence="8" key="1">
    <citation type="journal article" date="2021" name="Nat. Commun.">
        <title>Genetic determinants of endophytism in the Arabidopsis root mycobiome.</title>
        <authorList>
            <person name="Mesny F."/>
            <person name="Miyauchi S."/>
            <person name="Thiergart T."/>
            <person name="Pickel B."/>
            <person name="Atanasova L."/>
            <person name="Karlsson M."/>
            <person name="Huettel B."/>
            <person name="Barry K.W."/>
            <person name="Haridas S."/>
            <person name="Chen C."/>
            <person name="Bauer D."/>
            <person name="Andreopoulos W."/>
            <person name="Pangilinan J."/>
            <person name="LaButti K."/>
            <person name="Riley R."/>
            <person name="Lipzen A."/>
            <person name="Clum A."/>
            <person name="Drula E."/>
            <person name="Henrissat B."/>
            <person name="Kohler A."/>
            <person name="Grigoriev I.V."/>
            <person name="Martin F.M."/>
            <person name="Hacquard S."/>
        </authorList>
    </citation>
    <scope>NUCLEOTIDE SEQUENCE</scope>
    <source>
        <strain evidence="8">MPI-CAGE-AT-0023</strain>
    </source>
</reference>
<dbReference type="PROSITE" id="PS50048">
    <property type="entry name" value="ZN2_CY6_FUNGAL_2"/>
    <property type="match status" value="1"/>
</dbReference>
<dbReference type="GO" id="GO:0000978">
    <property type="term" value="F:RNA polymerase II cis-regulatory region sequence-specific DNA binding"/>
    <property type="evidence" value="ECO:0007669"/>
    <property type="project" value="TreeGrafter"/>
</dbReference>
<feature type="region of interest" description="Disordered" evidence="6">
    <location>
        <begin position="388"/>
        <end position="407"/>
    </location>
</feature>
<evidence type="ECO:0000256" key="5">
    <source>
        <dbReference type="ARBA" id="ARBA00023242"/>
    </source>
</evidence>
<dbReference type="InterPro" id="IPR001138">
    <property type="entry name" value="Zn2Cys6_DnaBD"/>
</dbReference>
<dbReference type="CDD" id="cd00067">
    <property type="entry name" value="GAL4"/>
    <property type="match status" value="1"/>
</dbReference>
<keyword evidence="3" id="KW-0238">DNA-binding</keyword>
<evidence type="ECO:0000256" key="3">
    <source>
        <dbReference type="ARBA" id="ARBA00023125"/>
    </source>
</evidence>
<keyword evidence="9" id="KW-1185">Reference proteome</keyword>
<feature type="domain" description="Zn(2)-C6 fungal-type" evidence="7">
    <location>
        <begin position="17"/>
        <end position="46"/>
    </location>
</feature>
<keyword evidence="1" id="KW-0479">Metal-binding</keyword>
<dbReference type="InterPro" id="IPR051127">
    <property type="entry name" value="Fungal_SecMet_Regulators"/>
</dbReference>
<dbReference type="CDD" id="cd12148">
    <property type="entry name" value="fungal_TF_MHR"/>
    <property type="match status" value="1"/>
</dbReference>
<feature type="compositionally biased region" description="Low complexity" evidence="6">
    <location>
        <begin position="390"/>
        <end position="405"/>
    </location>
</feature>
<dbReference type="RefSeq" id="XP_046055282.1">
    <property type="nucleotide sequence ID" value="XM_046189575.1"/>
</dbReference>